<sequence length="425" mass="48067">MATFSGVKEIEGPKHFFLRPSARVNRCMLESKAHTPILARPRYPVGKSFAEVVVGNVSLAPRRISVNAIDNEWLSRTIVAKLKTLSAMESVREVLHCRGFPQLQIKDMGELWVIVTFPSPQQMLSVFDGELSWLKNWFVEVKKWSPDLKEVRRRNIWISCYGVPLHCWSAQTFQKIAQVWGEVLTMDDATVKGYSFAAGKVMISTETWDRINEVIQMEVKGKIFEIRVVEEQVVIHGHCSVCNRFASEFTRVNSSPIHKTGNSKADSVDEVNSRSDMEHWEREMNKTVLSASANDVSRVVESIKESSKEVLVTEKITNVMSGVFPIQECGPKDNFIEEREIRDPEPHYGGCFSSNGGLEGLDIGSKSLFIKEGTHESRSGDSPSSCDSLVGESREAIDNFEDFAAERQLELFRNSKDGHYKKLHF</sequence>
<dbReference type="EMBL" id="CM037152">
    <property type="protein sequence ID" value="KAH7833242.1"/>
    <property type="molecule type" value="Genomic_DNA"/>
</dbReference>
<proteinExistence type="predicted"/>
<accession>A0ACB7WXU5</accession>
<dbReference type="Proteomes" id="UP000828048">
    <property type="component" value="Chromosome 2"/>
</dbReference>
<evidence type="ECO:0000313" key="1">
    <source>
        <dbReference type="EMBL" id="KAH7833242.1"/>
    </source>
</evidence>
<name>A0ACB7WXU5_9ERIC</name>
<comment type="caution">
    <text evidence="1">The sequence shown here is derived from an EMBL/GenBank/DDBJ whole genome shotgun (WGS) entry which is preliminary data.</text>
</comment>
<gene>
    <name evidence="1" type="ORF">Vadar_004386</name>
</gene>
<keyword evidence="2" id="KW-1185">Reference proteome</keyword>
<evidence type="ECO:0000313" key="2">
    <source>
        <dbReference type="Proteomes" id="UP000828048"/>
    </source>
</evidence>
<organism evidence="1 2">
    <name type="scientific">Vaccinium darrowii</name>
    <dbReference type="NCBI Taxonomy" id="229202"/>
    <lineage>
        <taxon>Eukaryota</taxon>
        <taxon>Viridiplantae</taxon>
        <taxon>Streptophyta</taxon>
        <taxon>Embryophyta</taxon>
        <taxon>Tracheophyta</taxon>
        <taxon>Spermatophyta</taxon>
        <taxon>Magnoliopsida</taxon>
        <taxon>eudicotyledons</taxon>
        <taxon>Gunneridae</taxon>
        <taxon>Pentapetalae</taxon>
        <taxon>asterids</taxon>
        <taxon>Ericales</taxon>
        <taxon>Ericaceae</taxon>
        <taxon>Vaccinioideae</taxon>
        <taxon>Vaccinieae</taxon>
        <taxon>Vaccinium</taxon>
    </lineage>
</organism>
<reference evidence="1 2" key="1">
    <citation type="journal article" date="2021" name="Hortic Res">
        <title>High-quality reference genome and annotation aids understanding of berry development for evergreen blueberry (Vaccinium darrowii).</title>
        <authorList>
            <person name="Yu J."/>
            <person name="Hulse-Kemp A.M."/>
            <person name="Babiker E."/>
            <person name="Staton M."/>
        </authorList>
    </citation>
    <scope>NUCLEOTIDE SEQUENCE [LARGE SCALE GENOMIC DNA]</scope>
    <source>
        <strain evidence="2">cv. NJ 8807/NJ 8810</strain>
        <tissue evidence="1">Young leaf</tissue>
    </source>
</reference>
<protein>
    <submittedName>
        <fullName evidence="1">Uncharacterized protein</fullName>
    </submittedName>
</protein>